<proteinExistence type="predicted"/>
<evidence type="ECO:0000313" key="3">
    <source>
        <dbReference type="Proteomes" id="UP001066276"/>
    </source>
</evidence>
<comment type="caution">
    <text evidence="2">The sequence shown here is derived from an EMBL/GenBank/DDBJ whole genome shotgun (WGS) entry which is preliminary data.</text>
</comment>
<reference evidence="2" key="1">
    <citation type="journal article" date="2022" name="bioRxiv">
        <title>Sequencing and chromosome-scale assembly of the giantPleurodeles waltlgenome.</title>
        <authorList>
            <person name="Brown T."/>
            <person name="Elewa A."/>
            <person name="Iarovenko S."/>
            <person name="Subramanian E."/>
            <person name="Araus A.J."/>
            <person name="Petzold A."/>
            <person name="Susuki M."/>
            <person name="Suzuki K.-i.T."/>
            <person name="Hayashi T."/>
            <person name="Toyoda A."/>
            <person name="Oliveira C."/>
            <person name="Osipova E."/>
            <person name="Leigh N.D."/>
            <person name="Simon A."/>
            <person name="Yun M.H."/>
        </authorList>
    </citation>
    <scope>NUCLEOTIDE SEQUENCE</scope>
    <source>
        <strain evidence="2">20211129_DDA</strain>
        <tissue evidence="2">Liver</tissue>
    </source>
</reference>
<organism evidence="2 3">
    <name type="scientific">Pleurodeles waltl</name>
    <name type="common">Iberian ribbed newt</name>
    <dbReference type="NCBI Taxonomy" id="8319"/>
    <lineage>
        <taxon>Eukaryota</taxon>
        <taxon>Metazoa</taxon>
        <taxon>Chordata</taxon>
        <taxon>Craniata</taxon>
        <taxon>Vertebrata</taxon>
        <taxon>Euteleostomi</taxon>
        <taxon>Amphibia</taxon>
        <taxon>Batrachia</taxon>
        <taxon>Caudata</taxon>
        <taxon>Salamandroidea</taxon>
        <taxon>Salamandridae</taxon>
        <taxon>Pleurodelinae</taxon>
        <taxon>Pleurodeles</taxon>
    </lineage>
</organism>
<evidence type="ECO:0000313" key="2">
    <source>
        <dbReference type="EMBL" id="KAJ1216155.1"/>
    </source>
</evidence>
<accession>A0AAV7WQC3</accession>
<dbReference type="Proteomes" id="UP001066276">
    <property type="component" value="Chromosome 1_1"/>
</dbReference>
<evidence type="ECO:0000256" key="1">
    <source>
        <dbReference type="SAM" id="MobiDB-lite"/>
    </source>
</evidence>
<protein>
    <submittedName>
        <fullName evidence="2">Uncharacterized protein</fullName>
    </submittedName>
</protein>
<sequence length="114" mass="12341">MHSMPSLGLRGLLGHRGDRIHTVLAPRKAAGETGWGRGAVTDHSGRRQFSEVMLKRGCEAPRSTPEAGATANIPIKSAQTSFEGGTGFPTRVDYTRIGRCPSSKVLDFRGRRHT</sequence>
<name>A0AAV7WQC3_PLEWA</name>
<gene>
    <name evidence="2" type="ORF">NDU88_003761</name>
</gene>
<feature type="region of interest" description="Disordered" evidence="1">
    <location>
        <begin position="59"/>
        <end position="94"/>
    </location>
</feature>
<keyword evidence="3" id="KW-1185">Reference proteome</keyword>
<dbReference type="EMBL" id="JANPWB010000001">
    <property type="protein sequence ID" value="KAJ1216155.1"/>
    <property type="molecule type" value="Genomic_DNA"/>
</dbReference>
<dbReference type="AlphaFoldDB" id="A0AAV7WQC3"/>